<gene>
    <name evidence="1" type="ORF">GGI48_10600</name>
</gene>
<sequence length="245" mass="26714">MNDELIRLCDLLPMYSNYHGVSFPEAAFGLHELIDEAFLAYLGRAEELLPERLFWVGGVGSSKRSARGYVLGHEGLVKYFKALCEPSGSTQFINCFCHAEYEYVNVPASIVYSSKTALSEWLKNAGVSDFSFVLGVGVSSKECGGSSVISSKELNSISLIINGLVELIKEVDKAHTVQGIDAAAQIRADAIKRRALGVRSVRKNFNPCMAILSLADAAQVEMPKSHKTLGKFMKGHIQSDMAQST</sequence>
<dbReference type="Proteomes" id="UP000515277">
    <property type="component" value="Chromosome"/>
</dbReference>
<accession>A0A7G8YDS1</accession>
<evidence type="ECO:0000313" key="2">
    <source>
        <dbReference type="Proteomes" id="UP000515277"/>
    </source>
</evidence>
<dbReference type="EMBL" id="CP060201">
    <property type="protein sequence ID" value="QNH79587.1"/>
    <property type="molecule type" value="Genomic_DNA"/>
</dbReference>
<dbReference type="AlphaFoldDB" id="A0A7G8YDS1"/>
<reference evidence="2" key="1">
    <citation type="journal article" date="2020" name="Microbiol. Resour. Announc.">
        <title>Complete genome sequences of four natural Pseudomonas isolates that catabolize a wide range of aromatic compounds relevant to lignin valorization.</title>
        <authorList>
            <person name="Hatmaker E.A."/>
            <person name="Presley G."/>
            <person name="Cannon O."/>
            <person name="Guss A.M."/>
            <person name="Elkins J.G."/>
        </authorList>
    </citation>
    <scope>NUCLEOTIDE SEQUENCE [LARGE SCALE GENOMIC DNA]</scope>
    <source>
        <strain evidence="2">H1F5C</strain>
    </source>
</reference>
<proteinExistence type="predicted"/>
<organism evidence="1 2">
    <name type="scientific">Pseudomonas protegens</name>
    <dbReference type="NCBI Taxonomy" id="380021"/>
    <lineage>
        <taxon>Bacteria</taxon>
        <taxon>Pseudomonadati</taxon>
        <taxon>Pseudomonadota</taxon>
        <taxon>Gammaproteobacteria</taxon>
        <taxon>Pseudomonadales</taxon>
        <taxon>Pseudomonadaceae</taxon>
        <taxon>Pseudomonas</taxon>
    </lineage>
</organism>
<name>A0A7G8YDS1_9PSED</name>
<evidence type="ECO:0000313" key="1">
    <source>
        <dbReference type="EMBL" id="QNH79587.1"/>
    </source>
</evidence>
<dbReference type="RefSeq" id="WP_179598211.1">
    <property type="nucleotide sequence ID" value="NZ_CP060201.1"/>
</dbReference>
<protein>
    <submittedName>
        <fullName evidence="1">Uncharacterized protein</fullName>
    </submittedName>
</protein>